<organism evidence="1 2">
    <name type="scientific">Cryomorpha ignava</name>
    <dbReference type="NCBI Taxonomy" id="101383"/>
    <lineage>
        <taxon>Bacteria</taxon>
        <taxon>Pseudomonadati</taxon>
        <taxon>Bacteroidota</taxon>
        <taxon>Flavobacteriia</taxon>
        <taxon>Flavobacteriales</taxon>
        <taxon>Cryomorphaceae</taxon>
        <taxon>Cryomorpha</taxon>
    </lineage>
</organism>
<comment type="caution">
    <text evidence="1">The sequence shown here is derived from an EMBL/GenBank/DDBJ whole genome shotgun (WGS) entry which is preliminary data.</text>
</comment>
<dbReference type="PROSITE" id="PS51257">
    <property type="entry name" value="PROKAR_LIPOPROTEIN"/>
    <property type="match status" value="1"/>
</dbReference>
<dbReference type="Proteomes" id="UP000486602">
    <property type="component" value="Unassembled WGS sequence"/>
</dbReference>
<dbReference type="RefSeq" id="WP_163287166.1">
    <property type="nucleotide sequence ID" value="NZ_JAAGVY010000072.1"/>
</dbReference>
<dbReference type="Pfam" id="PF08889">
    <property type="entry name" value="WbqC"/>
    <property type="match status" value="2"/>
</dbReference>
<dbReference type="InterPro" id="IPR014985">
    <property type="entry name" value="WbqC"/>
</dbReference>
<sequence length="206" mass="23637">MNKVILPISIIPPIPFFVACASGNEIIIDGGENYQKQSIRNRYHILSANGVLPLTVNVAGQKGEKIPTGQITIDYDKHWVREHLRSIESAYRSAPFFEHYFPEIQSLIESKYFNLAELFQTSFPKWLKMLKLDCNWLYSESFVEAEAELDLRVPIKKPSDFPDSLKSDEYMQVFSDRFPFEPNLSIIDLLMNQGPAANTFLPKGME</sequence>
<proteinExistence type="predicted"/>
<dbReference type="AlphaFoldDB" id="A0A7K3WVZ6"/>
<dbReference type="EMBL" id="JAAGVY010000072">
    <property type="protein sequence ID" value="NEN25718.1"/>
    <property type="molecule type" value="Genomic_DNA"/>
</dbReference>
<keyword evidence="2" id="KW-1185">Reference proteome</keyword>
<reference evidence="1 2" key="1">
    <citation type="submission" date="2020-02" db="EMBL/GenBank/DDBJ databases">
        <title>Out from the shadows clarifying the taxonomy of the family Cryomorphaceae and related taxa by utilizing the GTDB taxonomic framework.</title>
        <authorList>
            <person name="Bowman J.P."/>
        </authorList>
    </citation>
    <scope>NUCLEOTIDE SEQUENCE [LARGE SCALE GENOMIC DNA]</scope>
    <source>
        <strain evidence="1 2">QSSC 1-22</strain>
    </source>
</reference>
<accession>A0A7K3WVZ6</accession>
<evidence type="ECO:0000313" key="2">
    <source>
        <dbReference type="Proteomes" id="UP000486602"/>
    </source>
</evidence>
<protein>
    <submittedName>
        <fullName evidence="1">WbqC family protein</fullName>
    </submittedName>
</protein>
<name>A0A7K3WVZ6_9FLAO</name>
<evidence type="ECO:0000313" key="1">
    <source>
        <dbReference type="EMBL" id="NEN25718.1"/>
    </source>
</evidence>
<gene>
    <name evidence="1" type="ORF">G3O08_19700</name>
</gene>